<organism evidence="1 2">
    <name type="scientific">Labrus bergylta</name>
    <name type="common">ballan wrasse</name>
    <dbReference type="NCBI Taxonomy" id="56723"/>
    <lineage>
        <taxon>Eukaryota</taxon>
        <taxon>Metazoa</taxon>
        <taxon>Chordata</taxon>
        <taxon>Craniata</taxon>
        <taxon>Vertebrata</taxon>
        <taxon>Euteleostomi</taxon>
        <taxon>Actinopterygii</taxon>
        <taxon>Neopterygii</taxon>
        <taxon>Teleostei</taxon>
        <taxon>Neoteleostei</taxon>
        <taxon>Acanthomorphata</taxon>
        <taxon>Eupercaria</taxon>
        <taxon>Labriformes</taxon>
        <taxon>Labridae</taxon>
        <taxon>Labrus</taxon>
    </lineage>
</organism>
<proteinExistence type="predicted"/>
<dbReference type="FunCoup" id="A0A3Q3FX96">
    <property type="interactions" value="1056"/>
</dbReference>
<dbReference type="Ensembl" id="ENSLBET00000026081.1">
    <property type="protein sequence ID" value="ENSLBEP00000024817.1"/>
    <property type="gene ID" value="ENSLBEG00000018894.1"/>
</dbReference>
<reference evidence="1" key="1">
    <citation type="submission" date="2025-08" db="UniProtKB">
        <authorList>
            <consortium name="Ensembl"/>
        </authorList>
    </citation>
    <scope>IDENTIFICATION</scope>
</reference>
<dbReference type="PANTHER" id="PTHR16199:SF4">
    <property type="entry name" value="CONDENSIN-2 COMPLEX SUBUNIT G2"/>
    <property type="match status" value="1"/>
</dbReference>
<dbReference type="SUPFAM" id="SSF48371">
    <property type="entry name" value="ARM repeat"/>
    <property type="match status" value="1"/>
</dbReference>
<sequence length="973" mass="110219">MLLCLCVALQKDKAEPFDVEEVVQEMPRDQRQTLWGKLALLLQDVLQELPEESREEGMEAKHVMAVVDGVTLVASASLNVLQEGDSYSALLETAHRLHGWSVLESLPVSEAPLQIHILTLCETWWKKSLKEKEKFGRTAFLAALQKSFTLKKPGVEIQRVWSLHDVLLSLDFTSEDNKQATDLLLQCFQFPNFIKNDDGKRFLVFLFSWDVGFVPMIHGTVKNGLEFYSKTRTAHITEIYFRAWKKASGDFLEQIESSCVQDLMRSAILLSRSSPVFDKVRQVIVNYFHKKKSCPRVEKMLYHLYKPVLWRALSAPNFEVRANAALLFAEAFPLHNPEQNCSNMDETIQKQLDTLLNDTHPTVRSSATLGVCKVLAKFWELFPPTIITDFLKKMMELATDSSSADVRCSVFKVCKRLSIPILEKLLPTLKYSLHDSSEKVRAAFVDVLIKGKEVRALKFWDVCQTDHLLTRLAIDTHPVSKRIVDLLFKSFFPVSEPEREWCCRCITLIQMNPAAARKFYHYAAQHTASSNILNLMLAIRRVLNSCIQKNSELSEINDSNKENSAQADPLLDTVTVARLLEVVVIMWKTVEKALKRNEDARKYMFSKFGNVMSKYFQAFEDEQCTAPLVQLASFMPPAAVPTFSCGVLSRLRRMDSGAAPAQYSQLLHCMCSWGLCADVLELTTDWLSDDKGNANRKVRIQETVEAKPDLALTYLEYLFNHTSTREKVLSVGEGPLKQLHTSVLNSHLSSASEDPERPEVETALRVFMYHGRLSAHLQHNVSSSYFRFITFPSFCSTMLQSSIQRVLPLFVQILSLDLVVILNFLTVCRDVILVGLADKAFKDQILHLCLLTLVSGECYLCVPAVLHILKEVVTDAFVPVENERDLENQEDPTSFNLGMVAKIFQVIIELLARRLRKEPEKGKQMSHPEEMITPESVEDMPPLSSVLLSVILKSPCVTSSLLNVLVVKMGTAV</sequence>
<dbReference type="PANTHER" id="PTHR16199">
    <property type="entry name" value="CONDENSIN-2 COMPLEX SUBUNIT G2"/>
    <property type="match status" value="1"/>
</dbReference>
<keyword evidence="2" id="KW-1185">Reference proteome</keyword>
<reference evidence="1" key="2">
    <citation type="submission" date="2025-09" db="UniProtKB">
        <authorList>
            <consortium name="Ensembl"/>
        </authorList>
    </citation>
    <scope>IDENTIFICATION</scope>
</reference>
<dbReference type="GeneTree" id="ENSGT00490000043432"/>
<evidence type="ECO:0000313" key="1">
    <source>
        <dbReference type="Ensembl" id="ENSLBEP00000024817.1"/>
    </source>
</evidence>
<dbReference type="GO" id="GO:0005634">
    <property type="term" value="C:nucleus"/>
    <property type="evidence" value="ECO:0007669"/>
    <property type="project" value="InterPro"/>
</dbReference>
<dbReference type="STRING" id="56723.ENSLBEP00000024817"/>
<dbReference type="Gene3D" id="1.25.10.10">
    <property type="entry name" value="Leucine-rich Repeat Variant"/>
    <property type="match status" value="1"/>
</dbReference>
<dbReference type="InParanoid" id="A0A3Q3FX96"/>
<dbReference type="AlphaFoldDB" id="A0A3Q3FX96"/>
<name>A0A3Q3FX96_9LABR</name>
<dbReference type="InterPro" id="IPR011989">
    <property type="entry name" value="ARM-like"/>
</dbReference>
<dbReference type="GO" id="GO:0000796">
    <property type="term" value="C:condensin complex"/>
    <property type="evidence" value="ECO:0007669"/>
    <property type="project" value="TreeGrafter"/>
</dbReference>
<accession>A0A3Q3FX96</accession>
<dbReference type="InterPro" id="IPR016024">
    <property type="entry name" value="ARM-type_fold"/>
</dbReference>
<protein>
    <submittedName>
        <fullName evidence="1">Non-SMC condensin II complex, subunit G2</fullName>
    </submittedName>
</protein>
<dbReference type="Pfam" id="PF12422">
    <property type="entry name" value="Condensin2nSMC"/>
    <property type="match status" value="1"/>
</dbReference>
<dbReference type="InterPro" id="IPR024741">
    <property type="entry name" value="Condensin2_G2"/>
</dbReference>
<dbReference type="Proteomes" id="UP000261660">
    <property type="component" value="Unplaced"/>
</dbReference>
<dbReference type="GO" id="GO:0000070">
    <property type="term" value="P:mitotic sister chromatid segregation"/>
    <property type="evidence" value="ECO:0007669"/>
    <property type="project" value="TreeGrafter"/>
</dbReference>
<evidence type="ECO:0000313" key="2">
    <source>
        <dbReference type="Proteomes" id="UP000261660"/>
    </source>
</evidence>